<reference evidence="4" key="1">
    <citation type="submission" date="2016-10" db="EMBL/GenBank/DDBJ databases">
        <authorList>
            <person name="Varghese N."/>
        </authorList>
    </citation>
    <scope>NUCLEOTIDE SEQUENCE [LARGE SCALE GENOMIC DNA]</scope>
    <source>
        <strain evidence="4">CGMCC 1.12284</strain>
    </source>
</reference>
<dbReference type="InterPro" id="IPR013249">
    <property type="entry name" value="RNA_pol_sigma70_r4_t2"/>
</dbReference>
<dbReference type="GO" id="GO:0006352">
    <property type="term" value="P:DNA-templated transcription initiation"/>
    <property type="evidence" value="ECO:0007669"/>
    <property type="project" value="InterPro"/>
</dbReference>
<dbReference type="Proteomes" id="UP000183275">
    <property type="component" value="Unassembled WGS sequence"/>
</dbReference>
<gene>
    <name evidence="3" type="ORF">SAMN05216285_4206</name>
</gene>
<dbReference type="Pfam" id="PF08281">
    <property type="entry name" value="Sigma70_r4_2"/>
    <property type="match status" value="1"/>
</dbReference>
<evidence type="ECO:0000259" key="2">
    <source>
        <dbReference type="Pfam" id="PF08281"/>
    </source>
</evidence>
<dbReference type="SUPFAM" id="SSF88659">
    <property type="entry name" value="Sigma3 and sigma4 domains of RNA polymerase sigma factors"/>
    <property type="match status" value="1"/>
</dbReference>
<organism evidence="3 4">
    <name type="scientific">Natrinema salifodinae</name>
    <dbReference type="NCBI Taxonomy" id="1202768"/>
    <lineage>
        <taxon>Archaea</taxon>
        <taxon>Methanobacteriati</taxon>
        <taxon>Methanobacteriota</taxon>
        <taxon>Stenosarchaea group</taxon>
        <taxon>Halobacteria</taxon>
        <taxon>Halobacteriales</taxon>
        <taxon>Natrialbaceae</taxon>
        <taxon>Natrinema</taxon>
    </lineage>
</organism>
<dbReference type="GO" id="GO:0003677">
    <property type="term" value="F:DNA binding"/>
    <property type="evidence" value="ECO:0007669"/>
    <property type="project" value="InterPro"/>
</dbReference>
<evidence type="ECO:0000313" key="4">
    <source>
        <dbReference type="Proteomes" id="UP000183275"/>
    </source>
</evidence>
<protein>
    <submittedName>
        <fullName evidence="3">Sigma-70, region 4</fullName>
    </submittedName>
</protein>
<dbReference type="STRING" id="1202768.SAMN05216285_4206"/>
<dbReference type="GO" id="GO:0016987">
    <property type="term" value="F:sigma factor activity"/>
    <property type="evidence" value="ECO:0007669"/>
    <property type="project" value="InterPro"/>
</dbReference>
<evidence type="ECO:0000256" key="1">
    <source>
        <dbReference type="SAM" id="Coils"/>
    </source>
</evidence>
<dbReference type="InterPro" id="IPR036388">
    <property type="entry name" value="WH-like_DNA-bd_sf"/>
</dbReference>
<dbReference type="Gene3D" id="1.10.10.10">
    <property type="entry name" value="Winged helix-like DNA-binding domain superfamily/Winged helix DNA-binding domain"/>
    <property type="match status" value="1"/>
</dbReference>
<evidence type="ECO:0000313" key="3">
    <source>
        <dbReference type="EMBL" id="SEW33114.1"/>
    </source>
</evidence>
<keyword evidence="4" id="KW-1185">Reference proteome</keyword>
<dbReference type="RefSeq" id="WP_049991442.1">
    <property type="nucleotide sequence ID" value="NZ_FOIS01000007.1"/>
</dbReference>
<dbReference type="AlphaFoldDB" id="A0A1I0R0U1"/>
<dbReference type="OrthoDB" id="383214at2157"/>
<keyword evidence="1" id="KW-0175">Coiled coil</keyword>
<proteinExistence type="predicted"/>
<feature type="domain" description="RNA polymerase sigma factor 70 region 4 type 2" evidence="2">
    <location>
        <begin position="16"/>
        <end position="58"/>
    </location>
</feature>
<dbReference type="InterPro" id="IPR013324">
    <property type="entry name" value="RNA_pol_sigma_r3/r4-like"/>
</dbReference>
<sequence>MNADDAVSELANAGLLTERQAEAFVLRDVEAVPREAAADSMGISKNTLDNTLSTAREKVEKAQQTAEAVEAIRFETVPVECSECGDNLGQTFSRDDSGMALCFDCAGVDPSEVDL</sequence>
<accession>A0A1I0R0U1</accession>
<feature type="coiled-coil region" evidence="1">
    <location>
        <begin position="45"/>
        <end position="72"/>
    </location>
</feature>
<name>A0A1I0R0U1_9EURY</name>
<dbReference type="EMBL" id="FOIS01000007">
    <property type="protein sequence ID" value="SEW33114.1"/>
    <property type="molecule type" value="Genomic_DNA"/>
</dbReference>